<dbReference type="RefSeq" id="WP_053332032.1">
    <property type="nucleotide sequence ID" value="NZ_CCEJ010000012.1"/>
</dbReference>
<evidence type="ECO:0000256" key="9">
    <source>
        <dbReference type="ARBA" id="ARBA00023316"/>
    </source>
</evidence>
<dbReference type="InterPro" id="IPR006009">
    <property type="entry name" value="GlcNAc_MurG"/>
</dbReference>
<keyword evidence="1 10" id="KW-1003">Cell membrane</keyword>
<dbReference type="GO" id="GO:0050511">
    <property type="term" value="F:undecaprenyldiphospho-muramoylpentapeptide beta-N-acetylglucosaminyltransferase activity"/>
    <property type="evidence" value="ECO:0007669"/>
    <property type="project" value="UniProtKB-UniRule"/>
</dbReference>
<feature type="binding site" evidence="10">
    <location>
        <position position="125"/>
    </location>
    <ligand>
        <name>UDP-N-acetyl-alpha-D-glucosamine</name>
        <dbReference type="ChEBI" id="CHEBI:57705"/>
    </ligand>
</feature>
<feature type="domain" description="Glycosyl transferase family 28 C-terminal" evidence="12">
    <location>
        <begin position="190"/>
        <end position="338"/>
    </location>
</feature>
<dbReference type="InterPro" id="IPR004276">
    <property type="entry name" value="GlycoTrans_28_N"/>
</dbReference>
<feature type="domain" description="Glycosyltransferase family 28 N-terminal" evidence="11">
    <location>
        <begin position="5"/>
        <end position="140"/>
    </location>
</feature>
<dbReference type="GO" id="GO:0071555">
    <property type="term" value="P:cell wall organization"/>
    <property type="evidence" value="ECO:0007669"/>
    <property type="project" value="UniProtKB-KW"/>
</dbReference>
<evidence type="ECO:0000256" key="1">
    <source>
        <dbReference type="ARBA" id="ARBA00022475"/>
    </source>
</evidence>
<comment type="subcellular location">
    <subcellularLocation>
        <location evidence="10">Cell membrane</location>
        <topology evidence="10">Peripheral membrane protein</topology>
        <orientation evidence="10">Cytoplasmic side</orientation>
    </subcellularLocation>
</comment>
<dbReference type="PANTHER" id="PTHR21015">
    <property type="entry name" value="UDP-N-ACETYLGLUCOSAMINE--N-ACETYLMURAMYL-(PENTAPEPTIDE) PYROPHOSPHORYL-UNDECAPRENOL N-ACETYLGLUCOSAMINE TRANSFERASE 1"/>
    <property type="match status" value="1"/>
</dbReference>
<evidence type="ECO:0000313" key="13">
    <source>
        <dbReference type="EMBL" id="CDR35067.1"/>
    </source>
</evidence>
<dbReference type="STRING" id="1437425.CSEC_2261"/>
<gene>
    <name evidence="10 13" type="primary">murG</name>
    <name evidence="13" type="ORF">CSEC_2261</name>
</gene>
<dbReference type="Pfam" id="PF04101">
    <property type="entry name" value="Glyco_tran_28_C"/>
    <property type="match status" value="1"/>
</dbReference>
<dbReference type="GO" id="GO:0005886">
    <property type="term" value="C:plasma membrane"/>
    <property type="evidence" value="ECO:0007669"/>
    <property type="project" value="UniProtKB-SubCell"/>
</dbReference>
<keyword evidence="8 10" id="KW-0131">Cell cycle</keyword>
<keyword evidence="6 10" id="KW-0573">Peptidoglycan synthesis</keyword>
<dbReference type="PANTHER" id="PTHR21015:SF22">
    <property type="entry name" value="GLYCOSYLTRANSFERASE"/>
    <property type="match status" value="1"/>
</dbReference>
<reference evidence="13" key="2">
    <citation type="submission" date="2014-09" db="EMBL/GenBank/DDBJ databases">
        <title>Criblamydia sequanensis harbors a mega-plasmid encoding arsenite resistance.</title>
        <authorList>
            <person name="Bertelli C."/>
            <person name="Goesmann A."/>
            <person name="Greub G."/>
        </authorList>
    </citation>
    <scope>NUCLEOTIDE SEQUENCE [LARGE SCALE GENOMIC DNA]</scope>
    <source>
        <strain evidence="13">CRIB-18</strain>
    </source>
</reference>
<dbReference type="AlphaFoldDB" id="A0A090D0K0"/>
<dbReference type="GO" id="GO:0009252">
    <property type="term" value="P:peptidoglycan biosynthetic process"/>
    <property type="evidence" value="ECO:0007669"/>
    <property type="project" value="UniProtKB-UniRule"/>
</dbReference>
<evidence type="ECO:0000256" key="4">
    <source>
        <dbReference type="ARBA" id="ARBA00022679"/>
    </source>
</evidence>
<feature type="binding site" evidence="10">
    <location>
        <begin position="12"/>
        <end position="14"/>
    </location>
    <ligand>
        <name>UDP-N-acetyl-alpha-D-glucosamine</name>
        <dbReference type="ChEBI" id="CHEBI:57705"/>
    </ligand>
</feature>
<evidence type="ECO:0000256" key="5">
    <source>
        <dbReference type="ARBA" id="ARBA00022960"/>
    </source>
</evidence>
<evidence type="ECO:0000256" key="2">
    <source>
        <dbReference type="ARBA" id="ARBA00022618"/>
    </source>
</evidence>
<evidence type="ECO:0000256" key="6">
    <source>
        <dbReference type="ARBA" id="ARBA00022984"/>
    </source>
</evidence>
<keyword evidence="5 10" id="KW-0133">Cell shape</keyword>
<dbReference type="SUPFAM" id="SSF53756">
    <property type="entry name" value="UDP-Glycosyltransferase/glycogen phosphorylase"/>
    <property type="match status" value="1"/>
</dbReference>
<dbReference type="EC" id="2.4.1.227" evidence="10"/>
<dbReference type="GO" id="GO:0008360">
    <property type="term" value="P:regulation of cell shape"/>
    <property type="evidence" value="ECO:0007669"/>
    <property type="project" value="UniProtKB-KW"/>
</dbReference>
<evidence type="ECO:0000256" key="7">
    <source>
        <dbReference type="ARBA" id="ARBA00023136"/>
    </source>
</evidence>
<comment type="function">
    <text evidence="10">Cell wall formation. Catalyzes the transfer of a GlcNAc subunit on undecaprenyl-pyrophosphoryl-MurNAc-pentapeptide (lipid intermediate I) to form undecaprenyl-pyrophosphoryl-MurNAc-(pentapeptide)GlcNAc (lipid intermediate II).</text>
</comment>
<evidence type="ECO:0000256" key="10">
    <source>
        <dbReference type="HAMAP-Rule" id="MF_00033"/>
    </source>
</evidence>
<dbReference type="Gene3D" id="3.40.50.2000">
    <property type="entry name" value="Glycogen Phosphorylase B"/>
    <property type="match status" value="2"/>
</dbReference>
<reference evidence="13" key="1">
    <citation type="submission" date="2013-12" db="EMBL/GenBank/DDBJ databases">
        <authorList>
            <person name="Linke B."/>
        </authorList>
    </citation>
    <scope>NUCLEOTIDE SEQUENCE [LARGE SCALE GENOMIC DNA]</scope>
    <source>
        <strain evidence="13">CRIB-18</strain>
    </source>
</reference>
<keyword evidence="4 10" id="KW-0808">Transferase</keyword>
<dbReference type="InterPro" id="IPR007235">
    <property type="entry name" value="Glyco_trans_28_C"/>
</dbReference>
<keyword evidence="14" id="KW-1185">Reference proteome</keyword>
<name>A0A090D0K0_9BACT</name>
<keyword evidence="3 10" id="KW-0328">Glycosyltransferase</keyword>
<protein>
    <recommendedName>
        <fullName evidence="10">UDP-N-acetylglucosamine--N-acetylmuramyl-(pentapeptide) pyrophosphoryl-undecaprenol N-acetylglucosamine transferase</fullName>
        <ecNumber evidence="10">2.4.1.227</ecNumber>
    </recommendedName>
    <alternativeName>
        <fullName evidence="10">Undecaprenyl-PP-MurNAc-pentapeptide-UDPGlcNAc GlcNAc transferase</fullName>
    </alternativeName>
</protein>
<comment type="catalytic activity">
    <reaction evidence="10">
        <text>di-trans,octa-cis-undecaprenyl diphospho-N-acetyl-alpha-D-muramoyl-L-alanyl-D-glutamyl-meso-2,6-diaminopimeloyl-D-alanyl-D-alanine + UDP-N-acetyl-alpha-D-glucosamine = di-trans,octa-cis-undecaprenyl diphospho-[N-acetyl-alpha-D-glucosaminyl-(1-&gt;4)]-N-acetyl-alpha-D-muramoyl-L-alanyl-D-glutamyl-meso-2,6-diaminopimeloyl-D-alanyl-D-alanine + UDP + H(+)</text>
        <dbReference type="Rhea" id="RHEA:31227"/>
        <dbReference type="ChEBI" id="CHEBI:15378"/>
        <dbReference type="ChEBI" id="CHEBI:57705"/>
        <dbReference type="ChEBI" id="CHEBI:58223"/>
        <dbReference type="ChEBI" id="CHEBI:61387"/>
        <dbReference type="ChEBI" id="CHEBI:61388"/>
        <dbReference type="EC" id="2.4.1.227"/>
    </reaction>
</comment>
<dbReference type="eggNOG" id="COG0707">
    <property type="taxonomic scope" value="Bacteria"/>
</dbReference>
<comment type="similarity">
    <text evidence="10">Belongs to the glycosyltransferase 28 family. MurG subfamily.</text>
</comment>
<dbReference type="CDD" id="cd03785">
    <property type="entry name" value="GT28_MurG"/>
    <property type="match status" value="1"/>
</dbReference>
<dbReference type="GO" id="GO:0051301">
    <property type="term" value="P:cell division"/>
    <property type="evidence" value="ECO:0007669"/>
    <property type="project" value="UniProtKB-KW"/>
</dbReference>
<accession>A0A090D0K0</accession>
<dbReference type="GO" id="GO:0051991">
    <property type="term" value="F:UDP-N-acetyl-D-glucosamine:N-acetylmuramoyl-L-alanyl-D-glutamyl-meso-2,6-diaminopimelyl-D-alanyl-D-alanine-diphosphoundecaprenol 4-beta-N-acetylglucosaminlytransferase activity"/>
    <property type="evidence" value="ECO:0007669"/>
    <property type="project" value="RHEA"/>
</dbReference>
<keyword evidence="9 10" id="KW-0961">Cell wall biogenesis/degradation</keyword>
<keyword evidence="2 10" id="KW-0132">Cell division</keyword>
<evidence type="ECO:0000256" key="3">
    <source>
        <dbReference type="ARBA" id="ARBA00022676"/>
    </source>
</evidence>
<comment type="caution">
    <text evidence="13">The sequence shown here is derived from an EMBL/GenBank/DDBJ whole genome shotgun (WGS) entry which is preliminary data.</text>
</comment>
<dbReference type="Proteomes" id="UP000031552">
    <property type="component" value="Unassembled WGS sequence"/>
</dbReference>
<comment type="caution">
    <text evidence="10">Lacks conserved residue(s) required for the propagation of feature annotation.</text>
</comment>
<organism evidence="13 14">
    <name type="scientific">Candidatus Criblamydia sequanensis CRIB-18</name>
    <dbReference type="NCBI Taxonomy" id="1437425"/>
    <lineage>
        <taxon>Bacteria</taxon>
        <taxon>Pseudomonadati</taxon>
        <taxon>Chlamydiota</taxon>
        <taxon>Chlamydiia</taxon>
        <taxon>Parachlamydiales</taxon>
        <taxon>Candidatus Criblamydiaceae</taxon>
        <taxon>Candidatus Criblamydia</taxon>
    </lineage>
</organism>
<evidence type="ECO:0000256" key="8">
    <source>
        <dbReference type="ARBA" id="ARBA00023306"/>
    </source>
</evidence>
<feature type="binding site" evidence="10">
    <location>
        <position position="197"/>
    </location>
    <ligand>
        <name>UDP-N-acetyl-alpha-D-glucosamine</name>
        <dbReference type="ChEBI" id="CHEBI:57705"/>
    </ligand>
</feature>
<evidence type="ECO:0000259" key="11">
    <source>
        <dbReference type="Pfam" id="PF03033"/>
    </source>
</evidence>
<evidence type="ECO:0000313" key="14">
    <source>
        <dbReference type="Proteomes" id="UP000031552"/>
    </source>
</evidence>
<dbReference type="HAMAP" id="MF_00033">
    <property type="entry name" value="MurG"/>
    <property type="match status" value="1"/>
</dbReference>
<dbReference type="UniPathway" id="UPA00219"/>
<keyword evidence="7 10" id="KW-0472">Membrane</keyword>
<feature type="binding site" evidence="10">
    <location>
        <position position="165"/>
    </location>
    <ligand>
        <name>UDP-N-acetyl-alpha-D-glucosamine</name>
        <dbReference type="ChEBI" id="CHEBI:57705"/>
    </ligand>
</feature>
<sequence>MAKRILISAGGTGGHVYPAQALAKKLKAENPELYIFFAAAGLEGNQFFDRESFPYQEVSAGYFPLKRPLKCMASFGKLIAGLWQSDRLLKKIAPDLIIGFGSYHTLPLLLAARLRKIPYILHEANSIPGKVNKLMSKGALATGILFPDARNYLKGNVVEVDLPLRDTLNNSFMTREKAIEHYSLDPDKTTLLFFGGSQGAASLNHLAIETVSNLKDWKKTIQILHFTGREKETSKIAHLYNDLKLTAYVKDYEENMEFAWMAGDLLISRSGAGTIAEEIAYEKPGLLIPYPMAADNHQERNAFFMSDKVKGALTLIEKNLTGKKLASVIISLLEDNNKALLQLRDHIIQFKMNTVRKDFCEFIKATYNGSKERS</sequence>
<dbReference type="OrthoDB" id="9808936at2"/>
<evidence type="ECO:0000259" key="12">
    <source>
        <dbReference type="Pfam" id="PF04101"/>
    </source>
</evidence>
<proteinExistence type="inferred from homology"/>
<feature type="binding site" evidence="10">
    <location>
        <position position="298"/>
    </location>
    <ligand>
        <name>UDP-N-acetyl-alpha-D-glucosamine</name>
        <dbReference type="ChEBI" id="CHEBI:57705"/>
    </ligand>
</feature>
<dbReference type="Pfam" id="PF03033">
    <property type="entry name" value="Glyco_transf_28"/>
    <property type="match status" value="1"/>
</dbReference>
<dbReference type="EMBL" id="CCEJ010000012">
    <property type="protein sequence ID" value="CDR35067.1"/>
    <property type="molecule type" value="Genomic_DNA"/>
</dbReference>
<dbReference type="GO" id="GO:0005975">
    <property type="term" value="P:carbohydrate metabolic process"/>
    <property type="evidence" value="ECO:0007669"/>
    <property type="project" value="InterPro"/>
</dbReference>
<comment type="pathway">
    <text evidence="10">Cell wall biogenesis; peptidoglycan biosynthesis.</text>
</comment>